<dbReference type="OrthoDB" id="9881203at2"/>
<comment type="caution">
    <text evidence="2">The sequence shown here is derived from an EMBL/GenBank/DDBJ whole genome shotgun (WGS) entry which is preliminary data.</text>
</comment>
<protein>
    <recommendedName>
        <fullName evidence="4">DUF4280 domain-containing protein</fullName>
    </recommendedName>
</protein>
<reference evidence="2 3" key="1">
    <citation type="submission" date="2018-05" db="EMBL/GenBank/DDBJ databases">
        <title>Genomic Encyclopedia of Type Strains, Phase IV (KMG-IV): sequencing the most valuable type-strain genomes for metagenomic binning, comparative biology and taxonomic classification.</title>
        <authorList>
            <person name="Goeker M."/>
        </authorList>
    </citation>
    <scope>NUCLEOTIDE SEQUENCE [LARGE SCALE GENOMIC DNA]</scope>
    <source>
        <strain evidence="2 3">DSM 25350</strain>
    </source>
</reference>
<feature type="chain" id="PRO_5016399837" description="DUF4280 domain-containing protein" evidence="1">
    <location>
        <begin position="29"/>
        <end position="133"/>
    </location>
</feature>
<keyword evidence="1" id="KW-0732">Signal</keyword>
<evidence type="ECO:0000313" key="3">
    <source>
        <dbReference type="Proteomes" id="UP000245790"/>
    </source>
</evidence>
<dbReference type="AlphaFoldDB" id="A0A316GEF7"/>
<evidence type="ECO:0000256" key="1">
    <source>
        <dbReference type="SAM" id="SignalP"/>
    </source>
</evidence>
<accession>A0A316GEF7</accession>
<dbReference type="Proteomes" id="UP000245790">
    <property type="component" value="Unassembled WGS sequence"/>
</dbReference>
<dbReference type="RefSeq" id="WP_146196100.1">
    <property type="nucleotide sequence ID" value="NZ_QGGU01000004.1"/>
</dbReference>
<keyword evidence="3" id="KW-1185">Reference proteome</keyword>
<dbReference type="EMBL" id="QGGU01000004">
    <property type="protein sequence ID" value="PWK53047.1"/>
    <property type="molecule type" value="Genomic_DNA"/>
</dbReference>
<feature type="signal peptide" evidence="1">
    <location>
        <begin position="1"/>
        <end position="28"/>
    </location>
</feature>
<proteinExistence type="predicted"/>
<sequence length="133" mass="14399">MNIKKRFSGRFWGLIVGLVMSISFPAQAAKDSAEISLSLSFNKGPVCSVNGVAVADSGYKKYDEDSISWKTGCKVAIPKSMTHCILTGQSVSNSDAISSWSSVVKDGYVMGKLISESDINTNFGKFNAHYFCH</sequence>
<name>A0A316GEF7_9GAMM</name>
<evidence type="ECO:0008006" key="4">
    <source>
        <dbReference type="Google" id="ProtNLM"/>
    </source>
</evidence>
<gene>
    <name evidence="2" type="ORF">C8D97_104265</name>
</gene>
<evidence type="ECO:0000313" key="2">
    <source>
        <dbReference type="EMBL" id="PWK53047.1"/>
    </source>
</evidence>
<organism evidence="2 3">
    <name type="scientific">Pleionea mediterranea</name>
    <dbReference type="NCBI Taxonomy" id="523701"/>
    <lineage>
        <taxon>Bacteria</taxon>
        <taxon>Pseudomonadati</taxon>
        <taxon>Pseudomonadota</taxon>
        <taxon>Gammaproteobacteria</taxon>
        <taxon>Oceanospirillales</taxon>
        <taxon>Pleioneaceae</taxon>
        <taxon>Pleionea</taxon>
    </lineage>
</organism>